<reference evidence="2 3" key="2">
    <citation type="submission" date="2018-08" db="EMBL/GenBank/DDBJ databases">
        <title>The draft genome of Acinetobacter sichuanensis strain WCHAc060041.</title>
        <authorList>
            <person name="Qin J."/>
            <person name="Feng Y."/>
            <person name="Zong Z."/>
        </authorList>
    </citation>
    <scope>NUCLEOTIDE SEQUENCE [LARGE SCALE GENOMIC DNA]</scope>
    <source>
        <strain evidence="2 3">WCHAc060041</strain>
    </source>
</reference>
<evidence type="ECO:0000313" key="1">
    <source>
        <dbReference type="EMBL" id="MFC2995611.1"/>
    </source>
</evidence>
<evidence type="ECO:0008006" key="5">
    <source>
        <dbReference type="Google" id="ProtNLM"/>
    </source>
</evidence>
<evidence type="ECO:0000313" key="3">
    <source>
        <dbReference type="Proteomes" id="UP000240957"/>
    </source>
</evidence>
<dbReference type="EMBL" id="PYIX02000089">
    <property type="protein sequence ID" value="RFC81500.1"/>
    <property type="molecule type" value="Genomic_DNA"/>
</dbReference>
<comment type="caution">
    <text evidence="2">The sequence shown here is derived from an EMBL/GenBank/DDBJ whole genome shotgun (WGS) entry which is preliminary data.</text>
</comment>
<reference evidence="4" key="3">
    <citation type="journal article" date="2019" name="Int. J. Syst. Evol. Microbiol.">
        <title>The Global Catalogue of Microorganisms (GCM) 10K type strain sequencing project: providing services to taxonomists for standard genome sequencing and annotation.</title>
        <authorList>
            <consortium name="The Broad Institute Genomics Platform"/>
            <consortium name="The Broad Institute Genome Sequencing Center for Infectious Disease"/>
            <person name="Wu L."/>
            <person name="Ma J."/>
        </authorList>
    </citation>
    <scope>NUCLEOTIDE SEQUENCE [LARGE SCALE GENOMIC DNA]</scope>
    <source>
        <strain evidence="4">KCTC 62575</strain>
    </source>
</reference>
<gene>
    <name evidence="1" type="ORF">ACFODO_10085</name>
    <name evidence="2" type="ORF">C9E89_021525</name>
</gene>
<dbReference type="RefSeq" id="WP_107010170.1">
    <property type="nucleotide sequence ID" value="NZ_JBHRSF010000033.1"/>
</dbReference>
<evidence type="ECO:0000313" key="2">
    <source>
        <dbReference type="EMBL" id="RFC81500.1"/>
    </source>
</evidence>
<evidence type="ECO:0000313" key="4">
    <source>
        <dbReference type="Proteomes" id="UP001595455"/>
    </source>
</evidence>
<reference evidence="1" key="1">
    <citation type="journal article" date="2014" name="Int. J. Syst. Evol. Microbiol.">
        <title>Complete genome of a new Firmicutes species belonging to the dominant human colonic microbiota ('Ruminococcus bicirculans') reveals two chromosomes and a selective capacity to utilize plant glucans.</title>
        <authorList>
            <consortium name="NISC Comparative Sequencing Program"/>
            <person name="Wegmann U."/>
            <person name="Louis P."/>
            <person name="Goesmann A."/>
            <person name="Henrissat B."/>
            <person name="Duncan S.H."/>
            <person name="Flint H.J."/>
        </authorList>
    </citation>
    <scope>NUCLEOTIDE SEQUENCE</scope>
    <source>
        <strain evidence="1">KCTC 62575</strain>
    </source>
</reference>
<dbReference type="Proteomes" id="UP000240957">
    <property type="component" value="Unassembled WGS sequence"/>
</dbReference>
<dbReference type="EMBL" id="JBHRSF010000033">
    <property type="protein sequence ID" value="MFC2995611.1"/>
    <property type="molecule type" value="Genomic_DNA"/>
</dbReference>
<accession>A0A371YJ84</accession>
<organism evidence="2 3">
    <name type="scientific">Acinetobacter sichuanensis</name>
    <dbReference type="NCBI Taxonomy" id="2136183"/>
    <lineage>
        <taxon>Bacteria</taxon>
        <taxon>Pseudomonadati</taxon>
        <taxon>Pseudomonadota</taxon>
        <taxon>Gammaproteobacteria</taxon>
        <taxon>Moraxellales</taxon>
        <taxon>Moraxellaceae</taxon>
        <taxon>Acinetobacter</taxon>
    </lineage>
</organism>
<proteinExistence type="predicted"/>
<keyword evidence="4" id="KW-1185">Reference proteome</keyword>
<name>A0A371YJ84_9GAMM</name>
<dbReference type="OrthoDB" id="7068732at2"/>
<dbReference type="AlphaFoldDB" id="A0A371YJ84"/>
<sequence>MKIILSFILFSTVLLVGCGENKYDKCVAQGIQYFKDIEAYPNLSDGRNAEKVAEERCHRSRVAFGSID</sequence>
<dbReference type="Proteomes" id="UP001595455">
    <property type="component" value="Unassembled WGS sequence"/>
</dbReference>
<reference evidence="1" key="4">
    <citation type="submission" date="2024-09" db="EMBL/GenBank/DDBJ databases">
        <authorList>
            <person name="Sun Q."/>
            <person name="Mori K."/>
        </authorList>
    </citation>
    <scope>NUCLEOTIDE SEQUENCE</scope>
    <source>
        <strain evidence="1">KCTC 62575</strain>
    </source>
</reference>
<protein>
    <recommendedName>
        <fullName evidence="5">Lipoprotein</fullName>
    </recommendedName>
</protein>
<dbReference type="PROSITE" id="PS51257">
    <property type="entry name" value="PROKAR_LIPOPROTEIN"/>
    <property type="match status" value="1"/>
</dbReference>